<name>A0ABQ5VTV3_9RHOB</name>
<proteinExistence type="predicted"/>
<dbReference type="InterPro" id="IPR007404">
    <property type="entry name" value="YdjM-like"/>
</dbReference>
<comment type="caution">
    <text evidence="2">The sequence shown here is derived from an EMBL/GenBank/DDBJ whole genome shotgun (WGS) entry which is preliminary data.</text>
</comment>
<keyword evidence="1" id="KW-1133">Transmembrane helix</keyword>
<evidence type="ECO:0000313" key="2">
    <source>
        <dbReference type="EMBL" id="GLQ34865.1"/>
    </source>
</evidence>
<feature type="transmembrane region" description="Helical" evidence="1">
    <location>
        <begin position="12"/>
        <end position="34"/>
    </location>
</feature>
<feature type="transmembrane region" description="Helical" evidence="1">
    <location>
        <begin position="54"/>
        <end position="76"/>
    </location>
</feature>
<protein>
    <submittedName>
        <fullName evidence="2">Metal-dependent hydrolase</fullName>
    </submittedName>
</protein>
<dbReference type="GO" id="GO:0016787">
    <property type="term" value="F:hydrolase activity"/>
    <property type="evidence" value="ECO:0007669"/>
    <property type="project" value="UniProtKB-KW"/>
</dbReference>
<reference evidence="3" key="1">
    <citation type="journal article" date="2019" name="Int. J. Syst. Evol. Microbiol.">
        <title>The Global Catalogue of Microorganisms (GCM) 10K type strain sequencing project: providing services to taxonomists for standard genome sequencing and annotation.</title>
        <authorList>
            <consortium name="The Broad Institute Genomics Platform"/>
            <consortium name="The Broad Institute Genome Sequencing Center for Infectious Disease"/>
            <person name="Wu L."/>
            <person name="Ma J."/>
        </authorList>
    </citation>
    <scope>NUCLEOTIDE SEQUENCE [LARGE SCALE GENOMIC DNA]</scope>
    <source>
        <strain evidence="3">NBRC 110140</strain>
    </source>
</reference>
<sequence>MITAHLPSGYVLGRVLGANASLAMGVVVLGAIFPDFDLAWFYWVDERAFHHHRYWVHAPWFWVMVGIIGVPTLAMISRKVLRLGLLFMCGVFLHILLDSIAGGIMWLWPWVGTLYQLVTVQPTHSHFILSFMAHWTFLLEIAIWVTALLLIWPRANGPRDRRHPK</sequence>
<accession>A0ABQ5VTV3</accession>
<evidence type="ECO:0000256" key="1">
    <source>
        <dbReference type="SAM" id="Phobius"/>
    </source>
</evidence>
<keyword evidence="1" id="KW-0472">Membrane</keyword>
<dbReference type="Pfam" id="PF04307">
    <property type="entry name" value="YdjM"/>
    <property type="match status" value="1"/>
</dbReference>
<feature type="transmembrane region" description="Helical" evidence="1">
    <location>
        <begin position="83"/>
        <end position="108"/>
    </location>
</feature>
<dbReference type="EMBL" id="BSNN01000002">
    <property type="protein sequence ID" value="GLQ34865.1"/>
    <property type="molecule type" value="Genomic_DNA"/>
</dbReference>
<dbReference type="RefSeq" id="WP_284376897.1">
    <property type="nucleotide sequence ID" value="NZ_BSNN01000002.1"/>
</dbReference>
<keyword evidence="2" id="KW-0378">Hydrolase</keyword>
<keyword evidence="1" id="KW-0812">Transmembrane</keyword>
<keyword evidence="3" id="KW-1185">Reference proteome</keyword>
<dbReference type="Proteomes" id="UP001156694">
    <property type="component" value="Unassembled WGS sequence"/>
</dbReference>
<evidence type="ECO:0000313" key="3">
    <source>
        <dbReference type="Proteomes" id="UP001156694"/>
    </source>
</evidence>
<feature type="transmembrane region" description="Helical" evidence="1">
    <location>
        <begin position="128"/>
        <end position="152"/>
    </location>
</feature>
<gene>
    <name evidence="2" type="ORF">GCM10007939_11480</name>
</gene>
<organism evidence="2 3">
    <name type="scientific">Amylibacter marinus</name>
    <dbReference type="NCBI Taxonomy" id="1475483"/>
    <lineage>
        <taxon>Bacteria</taxon>
        <taxon>Pseudomonadati</taxon>
        <taxon>Pseudomonadota</taxon>
        <taxon>Alphaproteobacteria</taxon>
        <taxon>Rhodobacterales</taxon>
        <taxon>Paracoccaceae</taxon>
        <taxon>Amylibacter</taxon>
    </lineage>
</organism>